<evidence type="ECO:0000313" key="1">
    <source>
        <dbReference type="EMBL" id="MBB6498445.1"/>
    </source>
</evidence>
<accession>A0A7X0IZS6</accession>
<dbReference type="Pfam" id="PF11153">
    <property type="entry name" value="DUF2931"/>
    <property type="match status" value="1"/>
</dbReference>
<organism evidence="1 2">
    <name type="scientific">Pedobacter cryoconitis</name>
    <dbReference type="NCBI Taxonomy" id="188932"/>
    <lineage>
        <taxon>Bacteria</taxon>
        <taxon>Pseudomonadati</taxon>
        <taxon>Bacteroidota</taxon>
        <taxon>Sphingobacteriia</taxon>
        <taxon>Sphingobacteriales</taxon>
        <taxon>Sphingobacteriaceae</taxon>
        <taxon>Pedobacter</taxon>
    </lineage>
</organism>
<name>A0A7X0IZS6_9SPHI</name>
<dbReference type="AlphaFoldDB" id="A0A7X0IZS6"/>
<sequence>MQVEKYEWIPTIGAPEIYPIKIIRGEFITKNEIGPDLPRCNFVGAGWGDSGCVMVAGPDKKALPDSLSITWLSYAEDKFYDGKFVLPKERVSDLFKKGYMDRYTNKQRTYDYLTVGMTPGGTVVLWLSGGSKQIEVGQFKAKEIKLTLKDLGPDSEYMFKPGFVKESYERMMSPELRAQFKKDGIQYDLAEKWLKRYNVSFTVNSDKVKFYQLMLSYLNSEQEQIFDSALANDTAQQRAVPEKINVEWFDQKSRKMITEIIFDQNEIQAAFARIPQSGKGELHFEVDPNEYTVAVTLKTDGESVKIEKQKAKTQHDTNYSSD</sequence>
<proteinExistence type="predicted"/>
<dbReference type="InterPro" id="IPR021326">
    <property type="entry name" value="DUF2931"/>
</dbReference>
<gene>
    <name evidence="1" type="ORF">HDF25_000569</name>
</gene>
<evidence type="ECO:0008006" key="3">
    <source>
        <dbReference type="Google" id="ProtNLM"/>
    </source>
</evidence>
<dbReference type="RefSeq" id="WP_221450837.1">
    <property type="nucleotide sequence ID" value="NZ_JACHCC010000001.1"/>
</dbReference>
<protein>
    <recommendedName>
        <fullName evidence="3">DUF2931 family protein</fullName>
    </recommendedName>
</protein>
<comment type="caution">
    <text evidence="1">The sequence shown here is derived from an EMBL/GenBank/DDBJ whole genome shotgun (WGS) entry which is preliminary data.</text>
</comment>
<reference evidence="1 2" key="1">
    <citation type="submission" date="2020-08" db="EMBL/GenBank/DDBJ databases">
        <title>Genomic Encyclopedia of Type Strains, Phase IV (KMG-V): Genome sequencing to study the core and pangenomes of soil and plant-associated prokaryotes.</title>
        <authorList>
            <person name="Whitman W."/>
        </authorList>
    </citation>
    <scope>NUCLEOTIDE SEQUENCE [LARGE SCALE GENOMIC DNA]</scope>
    <source>
        <strain evidence="1 2">M2T3</strain>
    </source>
</reference>
<dbReference type="Proteomes" id="UP000521017">
    <property type="component" value="Unassembled WGS sequence"/>
</dbReference>
<evidence type="ECO:0000313" key="2">
    <source>
        <dbReference type="Proteomes" id="UP000521017"/>
    </source>
</evidence>
<dbReference type="EMBL" id="JACHCC010000001">
    <property type="protein sequence ID" value="MBB6498445.1"/>
    <property type="molecule type" value="Genomic_DNA"/>
</dbReference>